<dbReference type="SUPFAM" id="SSF53335">
    <property type="entry name" value="S-adenosyl-L-methionine-dependent methyltransferases"/>
    <property type="match status" value="1"/>
</dbReference>
<dbReference type="InterPro" id="IPR041698">
    <property type="entry name" value="Methyltransf_25"/>
</dbReference>
<dbReference type="Gene3D" id="3.40.50.150">
    <property type="entry name" value="Vaccinia Virus protein VP39"/>
    <property type="match status" value="1"/>
</dbReference>
<proteinExistence type="predicted"/>
<keyword evidence="2" id="KW-0808">Transferase</keyword>
<dbReference type="Proteomes" id="UP000186868">
    <property type="component" value="Unassembled WGS sequence"/>
</dbReference>
<name>A0A1U7H8X5_9CYAN</name>
<keyword evidence="2" id="KW-0489">Methyltransferase</keyword>
<accession>A0A1U7H8X5</accession>
<dbReference type="OrthoDB" id="9778766at2"/>
<gene>
    <name evidence="2" type="ORF">NIES593_20390</name>
</gene>
<dbReference type="RefSeq" id="WP_073601340.1">
    <property type="nucleotide sequence ID" value="NZ_MRCB01000037.1"/>
</dbReference>
<evidence type="ECO:0000313" key="2">
    <source>
        <dbReference type="EMBL" id="OKH19828.1"/>
    </source>
</evidence>
<organism evidence="2 3">
    <name type="scientific">Hydrococcus rivularis NIES-593</name>
    <dbReference type="NCBI Taxonomy" id="1921803"/>
    <lineage>
        <taxon>Bacteria</taxon>
        <taxon>Bacillati</taxon>
        <taxon>Cyanobacteriota</taxon>
        <taxon>Cyanophyceae</taxon>
        <taxon>Pleurocapsales</taxon>
        <taxon>Hydrococcaceae</taxon>
        <taxon>Hydrococcus</taxon>
    </lineage>
</organism>
<dbReference type="EMBL" id="MRCB01000037">
    <property type="protein sequence ID" value="OKH19828.1"/>
    <property type="molecule type" value="Genomic_DNA"/>
</dbReference>
<dbReference type="STRING" id="1921803.NIES593_20390"/>
<evidence type="ECO:0000313" key="3">
    <source>
        <dbReference type="Proteomes" id="UP000186868"/>
    </source>
</evidence>
<evidence type="ECO:0000259" key="1">
    <source>
        <dbReference type="Pfam" id="PF13649"/>
    </source>
</evidence>
<comment type="caution">
    <text evidence="2">The sequence shown here is derived from an EMBL/GenBank/DDBJ whole genome shotgun (WGS) entry which is preliminary data.</text>
</comment>
<reference evidence="2 3" key="1">
    <citation type="submission" date="2016-11" db="EMBL/GenBank/DDBJ databases">
        <title>Draft Genome Sequences of Nine Cyanobacterial Strains from Diverse Habitats.</title>
        <authorList>
            <person name="Zhu T."/>
            <person name="Hou S."/>
            <person name="Lu X."/>
            <person name="Hess W.R."/>
        </authorList>
    </citation>
    <scope>NUCLEOTIDE SEQUENCE [LARGE SCALE GENOMIC DNA]</scope>
    <source>
        <strain evidence="2 3">NIES-593</strain>
    </source>
</reference>
<sequence length="253" mass="28740">MESQTSSQDKNYEVWKNAELSKAFLEGVRGAIPLAAEQIDMLLRVIQLTQTKVENFLDLGCGNGILGRSIYQHYPKAKGSFLDISENMLTAAKNSLKLEQNNSVFILQNFGQKEWLNSVTQEAPFDVIVSGFAIHHLSDERKKELYQEIYQILKPGGVFLNLEHVASQSKLGEEGFDRLFVDALCSFHQKQGSQQSREEIARQYYNRSDKTANILTLVETQCQWLREIGFVDVDCFMKVFEIALFGGLRAKNS</sequence>
<dbReference type="InterPro" id="IPR029063">
    <property type="entry name" value="SAM-dependent_MTases_sf"/>
</dbReference>
<protein>
    <submittedName>
        <fullName evidence="2">Methyltransferase type 12</fullName>
    </submittedName>
</protein>
<dbReference type="GO" id="GO:0032259">
    <property type="term" value="P:methylation"/>
    <property type="evidence" value="ECO:0007669"/>
    <property type="project" value="UniProtKB-KW"/>
</dbReference>
<dbReference type="Pfam" id="PF13649">
    <property type="entry name" value="Methyltransf_25"/>
    <property type="match status" value="1"/>
</dbReference>
<keyword evidence="3" id="KW-1185">Reference proteome</keyword>
<dbReference type="AlphaFoldDB" id="A0A1U7H8X5"/>
<feature type="domain" description="Methyltransferase" evidence="1">
    <location>
        <begin position="57"/>
        <end position="157"/>
    </location>
</feature>
<dbReference type="CDD" id="cd02440">
    <property type="entry name" value="AdoMet_MTases"/>
    <property type="match status" value="1"/>
</dbReference>
<dbReference type="PANTHER" id="PTHR43591">
    <property type="entry name" value="METHYLTRANSFERASE"/>
    <property type="match status" value="1"/>
</dbReference>
<dbReference type="GO" id="GO:0008168">
    <property type="term" value="F:methyltransferase activity"/>
    <property type="evidence" value="ECO:0007669"/>
    <property type="project" value="UniProtKB-KW"/>
</dbReference>